<comment type="similarity">
    <text evidence="1">Belongs to the apolipoprotein L family.</text>
</comment>
<proteinExistence type="inferred from homology"/>
<gene>
    <name evidence="4" type="ORF">FSP39_018201</name>
</gene>
<protein>
    <submittedName>
        <fullName evidence="4">Uncharacterized protein</fullName>
    </submittedName>
</protein>
<dbReference type="EMBL" id="VSWD01000013">
    <property type="protein sequence ID" value="KAK3084743.1"/>
    <property type="molecule type" value="Genomic_DNA"/>
</dbReference>
<dbReference type="Proteomes" id="UP001186944">
    <property type="component" value="Unassembled WGS sequence"/>
</dbReference>
<feature type="transmembrane region" description="Helical" evidence="3">
    <location>
        <begin position="77"/>
        <end position="98"/>
    </location>
</feature>
<keyword evidence="2" id="KW-0175">Coiled coil</keyword>
<dbReference type="InterPro" id="IPR008405">
    <property type="entry name" value="ApoL"/>
</dbReference>
<accession>A0AA89BW41</accession>
<dbReference type="GO" id="GO:0005576">
    <property type="term" value="C:extracellular region"/>
    <property type="evidence" value="ECO:0007669"/>
    <property type="project" value="InterPro"/>
</dbReference>
<dbReference type="PANTHER" id="PTHR14096">
    <property type="entry name" value="APOLIPOPROTEIN L"/>
    <property type="match status" value="1"/>
</dbReference>
<keyword evidence="5" id="KW-1185">Reference proteome</keyword>
<evidence type="ECO:0000313" key="4">
    <source>
        <dbReference type="EMBL" id="KAK3084743.1"/>
    </source>
</evidence>
<organism evidence="4 5">
    <name type="scientific">Pinctada imbricata</name>
    <name type="common">Atlantic pearl-oyster</name>
    <name type="synonym">Pinctada martensii</name>
    <dbReference type="NCBI Taxonomy" id="66713"/>
    <lineage>
        <taxon>Eukaryota</taxon>
        <taxon>Metazoa</taxon>
        <taxon>Spiralia</taxon>
        <taxon>Lophotrochozoa</taxon>
        <taxon>Mollusca</taxon>
        <taxon>Bivalvia</taxon>
        <taxon>Autobranchia</taxon>
        <taxon>Pteriomorphia</taxon>
        <taxon>Pterioida</taxon>
        <taxon>Pterioidea</taxon>
        <taxon>Pteriidae</taxon>
        <taxon>Pinctada</taxon>
    </lineage>
</organism>
<dbReference type="GO" id="GO:0042157">
    <property type="term" value="P:lipoprotein metabolic process"/>
    <property type="evidence" value="ECO:0007669"/>
    <property type="project" value="InterPro"/>
</dbReference>
<feature type="coiled-coil region" evidence="2">
    <location>
        <begin position="4"/>
        <end position="31"/>
    </location>
</feature>
<evidence type="ECO:0000256" key="3">
    <source>
        <dbReference type="SAM" id="Phobius"/>
    </source>
</evidence>
<dbReference type="GO" id="GO:0016020">
    <property type="term" value="C:membrane"/>
    <property type="evidence" value="ECO:0007669"/>
    <property type="project" value="TreeGrafter"/>
</dbReference>
<keyword evidence="3" id="KW-0472">Membrane</keyword>
<sequence>RDNIEAADRDLREANAKYAVLKEEVEVAVQVVRKIAAEIQEQEFRGRVGGIVYGGTGVVSGGVSLVGLALAPFTAGVSLLLTAGGAAVGVSSAVAGVAHDVIKDRIVNKGFEEAIKLLESIGKKWKEIHVLLADVVHRLDGLNPSILEKAINPTNARDAGKIANGLLMGHTLYRASKALHLIRVGKFEKLQNFLVIGK</sequence>
<evidence type="ECO:0000256" key="2">
    <source>
        <dbReference type="SAM" id="Coils"/>
    </source>
</evidence>
<dbReference type="GO" id="GO:0006869">
    <property type="term" value="P:lipid transport"/>
    <property type="evidence" value="ECO:0007669"/>
    <property type="project" value="InterPro"/>
</dbReference>
<name>A0AA89BW41_PINIB</name>
<dbReference type="GO" id="GO:0008289">
    <property type="term" value="F:lipid binding"/>
    <property type="evidence" value="ECO:0007669"/>
    <property type="project" value="InterPro"/>
</dbReference>
<keyword evidence="3" id="KW-0812">Transmembrane</keyword>
<dbReference type="Pfam" id="PF05461">
    <property type="entry name" value="ApoL"/>
    <property type="match status" value="1"/>
</dbReference>
<comment type="caution">
    <text evidence="4">The sequence shown here is derived from an EMBL/GenBank/DDBJ whole genome shotgun (WGS) entry which is preliminary data.</text>
</comment>
<feature type="non-terminal residue" evidence="4">
    <location>
        <position position="1"/>
    </location>
</feature>
<feature type="transmembrane region" description="Helical" evidence="3">
    <location>
        <begin position="50"/>
        <end position="71"/>
    </location>
</feature>
<evidence type="ECO:0000256" key="1">
    <source>
        <dbReference type="ARBA" id="ARBA00010090"/>
    </source>
</evidence>
<reference evidence="4" key="1">
    <citation type="submission" date="2019-08" db="EMBL/GenBank/DDBJ databases">
        <title>The improved chromosome-level genome for the pearl oyster Pinctada fucata martensii using PacBio sequencing and Hi-C.</title>
        <authorList>
            <person name="Zheng Z."/>
        </authorList>
    </citation>
    <scope>NUCLEOTIDE SEQUENCE</scope>
    <source>
        <strain evidence="4">ZZ-2019</strain>
        <tissue evidence="4">Adductor muscle</tissue>
    </source>
</reference>
<dbReference type="PANTHER" id="PTHR14096:SF27">
    <property type="entry name" value="APOLIPOPROTEIN L2"/>
    <property type="match status" value="1"/>
</dbReference>
<dbReference type="AlphaFoldDB" id="A0AA89BW41"/>
<keyword evidence="3" id="KW-1133">Transmembrane helix</keyword>
<evidence type="ECO:0000313" key="5">
    <source>
        <dbReference type="Proteomes" id="UP001186944"/>
    </source>
</evidence>